<dbReference type="GO" id="GO:0005615">
    <property type="term" value="C:extracellular space"/>
    <property type="evidence" value="ECO:0007669"/>
    <property type="project" value="TreeGrafter"/>
</dbReference>
<evidence type="ECO:0000256" key="5">
    <source>
        <dbReference type="ARBA" id="ARBA00022670"/>
    </source>
</evidence>
<keyword evidence="6" id="KW-0479">Metal-binding</keyword>
<evidence type="ECO:0000256" key="11">
    <source>
        <dbReference type="ARBA" id="ARBA00023157"/>
    </source>
</evidence>
<dbReference type="Gene3D" id="1.25.50.20">
    <property type="match status" value="1"/>
</dbReference>
<evidence type="ECO:0000313" key="14">
    <source>
        <dbReference type="EMBL" id="KAH3881110.1"/>
    </source>
</evidence>
<keyword evidence="4" id="KW-1003">Cell membrane</keyword>
<comment type="subcellular location">
    <subcellularLocation>
        <location evidence="2">Cell membrane</location>
    </subcellularLocation>
</comment>
<dbReference type="GO" id="GO:0070006">
    <property type="term" value="F:metalloaminopeptidase activity"/>
    <property type="evidence" value="ECO:0007669"/>
    <property type="project" value="TreeGrafter"/>
</dbReference>
<keyword evidence="7" id="KW-0378">Hydrolase</keyword>
<dbReference type="Proteomes" id="UP000828390">
    <property type="component" value="Unassembled WGS sequence"/>
</dbReference>
<dbReference type="PANTHER" id="PTHR11533">
    <property type="entry name" value="PROTEASE M1 ZINC METALLOPROTEASE"/>
    <property type="match status" value="1"/>
</dbReference>
<reference evidence="14" key="1">
    <citation type="journal article" date="2019" name="bioRxiv">
        <title>The Genome of the Zebra Mussel, Dreissena polymorpha: A Resource for Invasive Species Research.</title>
        <authorList>
            <person name="McCartney M.A."/>
            <person name="Auch B."/>
            <person name="Kono T."/>
            <person name="Mallez S."/>
            <person name="Zhang Y."/>
            <person name="Obille A."/>
            <person name="Becker A."/>
            <person name="Abrahante J.E."/>
            <person name="Garbe J."/>
            <person name="Badalamenti J.P."/>
            <person name="Herman A."/>
            <person name="Mangelson H."/>
            <person name="Liachko I."/>
            <person name="Sullivan S."/>
            <person name="Sone E.D."/>
            <person name="Koren S."/>
            <person name="Silverstein K.A.T."/>
            <person name="Beckman K.B."/>
            <person name="Gohl D.M."/>
        </authorList>
    </citation>
    <scope>NUCLEOTIDE SEQUENCE</scope>
    <source>
        <strain evidence="14">Duluth1</strain>
        <tissue evidence="14">Whole animal</tissue>
    </source>
</reference>
<evidence type="ECO:0000256" key="10">
    <source>
        <dbReference type="ARBA" id="ARBA00023136"/>
    </source>
</evidence>
<comment type="similarity">
    <text evidence="3">Belongs to the peptidase M1 family.</text>
</comment>
<reference evidence="14" key="2">
    <citation type="submission" date="2020-11" db="EMBL/GenBank/DDBJ databases">
        <authorList>
            <person name="McCartney M.A."/>
            <person name="Auch B."/>
            <person name="Kono T."/>
            <person name="Mallez S."/>
            <person name="Becker A."/>
            <person name="Gohl D.M."/>
            <person name="Silverstein K.A.T."/>
            <person name="Koren S."/>
            <person name="Bechman K.B."/>
            <person name="Herman A."/>
            <person name="Abrahante J.E."/>
            <person name="Garbe J."/>
        </authorList>
    </citation>
    <scope>NUCLEOTIDE SEQUENCE</scope>
    <source>
        <strain evidence="14">Duluth1</strain>
        <tissue evidence="14">Whole animal</tissue>
    </source>
</reference>
<dbReference type="InterPro" id="IPR024571">
    <property type="entry name" value="ERAP1-like_C_dom"/>
</dbReference>
<accession>A0A9D4MRX4</accession>
<feature type="domain" description="ERAP1-like C-terminal" evidence="13">
    <location>
        <begin position="85"/>
        <end position="404"/>
    </location>
</feature>
<dbReference type="GO" id="GO:0042277">
    <property type="term" value="F:peptide binding"/>
    <property type="evidence" value="ECO:0007669"/>
    <property type="project" value="TreeGrafter"/>
</dbReference>
<evidence type="ECO:0000256" key="9">
    <source>
        <dbReference type="ARBA" id="ARBA00023049"/>
    </source>
</evidence>
<evidence type="ECO:0000256" key="4">
    <source>
        <dbReference type="ARBA" id="ARBA00022475"/>
    </source>
</evidence>
<dbReference type="FunFam" id="2.60.40.1910:FF:000006">
    <property type="entry name" value="Aminopeptidase"/>
    <property type="match status" value="1"/>
</dbReference>
<dbReference type="AlphaFoldDB" id="A0A9D4MRX4"/>
<keyword evidence="9" id="KW-0482">Metalloprotease</keyword>
<keyword evidence="11" id="KW-1015">Disulfide bond</keyword>
<dbReference type="FunFam" id="1.25.50.20:FF:000001">
    <property type="entry name" value="Aminopeptidase"/>
    <property type="match status" value="1"/>
</dbReference>
<evidence type="ECO:0000256" key="1">
    <source>
        <dbReference type="ARBA" id="ARBA00001947"/>
    </source>
</evidence>
<dbReference type="GO" id="GO:0043171">
    <property type="term" value="P:peptide catabolic process"/>
    <property type="evidence" value="ECO:0007669"/>
    <property type="project" value="TreeGrafter"/>
</dbReference>
<protein>
    <recommendedName>
        <fullName evidence="13">ERAP1-like C-terminal domain-containing protein</fullName>
    </recommendedName>
</protein>
<keyword evidence="12" id="KW-0325">Glycoprotein</keyword>
<evidence type="ECO:0000256" key="12">
    <source>
        <dbReference type="ARBA" id="ARBA00023180"/>
    </source>
</evidence>
<keyword evidence="5" id="KW-0645">Protease</keyword>
<dbReference type="InterPro" id="IPR050344">
    <property type="entry name" value="Peptidase_M1_aminopeptidases"/>
</dbReference>
<organism evidence="14 15">
    <name type="scientific">Dreissena polymorpha</name>
    <name type="common">Zebra mussel</name>
    <name type="synonym">Mytilus polymorpha</name>
    <dbReference type="NCBI Taxonomy" id="45954"/>
    <lineage>
        <taxon>Eukaryota</taxon>
        <taxon>Metazoa</taxon>
        <taxon>Spiralia</taxon>
        <taxon>Lophotrochozoa</taxon>
        <taxon>Mollusca</taxon>
        <taxon>Bivalvia</taxon>
        <taxon>Autobranchia</taxon>
        <taxon>Heteroconchia</taxon>
        <taxon>Euheterodonta</taxon>
        <taxon>Imparidentia</taxon>
        <taxon>Neoheterodontei</taxon>
        <taxon>Myida</taxon>
        <taxon>Dreissenoidea</taxon>
        <taxon>Dreissenidae</taxon>
        <taxon>Dreissena</taxon>
    </lineage>
</organism>
<dbReference type="Gene3D" id="2.60.40.1910">
    <property type="match status" value="1"/>
</dbReference>
<sequence length="429" mass="49695">MNYPVVKVTKDQINNKTKITQRRFLKNREAKDPMTYTSPFDYKWHIPFTFMTKTSIKSNITDADVVWLTEEEKVINSSYPTGNNWILGNVQQYGVYRVNYECENWDALIKQLNTDHKVFSAINRGQLINDAFGLAALQGMKIRIFTEAGQLKMSVALRTLDYLTAEEEYIPWRAAIAELGYISSMLKDTEIQAICLGQQIYMYGKNEKCRQWYVRSDIASLACSYGNTQCIEELRRLFKEYMDNDTRNPIDSGLKSTVYCTAVREGRETEWTFTYRMYKSAKAEAEKSRLLTSLACTQQPWILNKLLAMALDDREVRQQDAYKVFIDVGRNPVGRTLAWDFFRGRWNDIFEKYGSGSFSLNDIISGVTASFNTELQLQQLRDFGKSHANMGSGTRAFAQTIENTLANIRWMRENYVTIENWLNTQTIPI</sequence>
<dbReference type="EMBL" id="JAIWYP010000001">
    <property type="protein sequence ID" value="KAH3881110.1"/>
    <property type="molecule type" value="Genomic_DNA"/>
</dbReference>
<keyword evidence="8" id="KW-0862">Zinc</keyword>
<dbReference type="PANTHER" id="PTHR11533:SF299">
    <property type="entry name" value="AMINOPEPTIDASE"/>
    <property type="match status" value="1"/>
</dbReference>
<dbReference type="GO" id="GO:0005737">
    <property type="term" value="C:cytoplasm"/>
    <property type="evidence" value="ECO:0007669"/>
    <property type="project" value="TreeGrafter"/>
</dbReference>
<keyword evidence="10" id="KW-0472">Membrane</keyword>
<evidence type="ECO:0000256" key="8">
    <source>
        <dbReference type="ARBA" id="ARBA00022833"/>
    </source>
</evidence>
<evidence type="ECO:0000256" key="3">
    <source>
        <dbReference type="ARBA" id="ARBA00010136"/>
    </source>
</evidence>
<evidence type="ECO:0000256" key="2">
    <source>
        <dbReference type="ARBA" id="ARBA00004236"/>
    </source>
</evidence>
<comment type="caution">
    <text evidence="14">The sequence shown here is derived from an EMBL/GenBank/DDBJ whole genome shotgun (WGS) entry which is preliminary data.</text>
</comment>
<dbReference type="GO" id="GO:0008270">
    <property type="term" value="F:zinc ion binding"/>
    <property type="evidence" value="ECO:0007669"/>
    <property type="project" value="TreeGrafter"/>
</dbReference>
<dbReference type="GO" id="GO:0006508">
    <property type="term" value="P:proteolysis"/>
    <property type="evidence" value="ECO:0007669"/>
    <property type="project" value="UniProtKB-KW"/>
</dbReference>
<evidence type="ECO:0000259" key="13">
    <source>
        <dbReference type="Pfam" id="PF11838"/>
    </source>
</evidence>
<evidence type="ECO:0000256" key="6">
    <source>
        <dbReference type="ARBA" id="ARBA00022723"/>
    </source>
</evidence>
<proteinExistence type="inferred from homology"/>
<gene>
    <name evidence="14" type="ORF">DPMN_005032</name>
</gene>
<evidence type="ECO:0000313" key="15">
    <source>
        <dbReference type="Proteomes" id="UP000828390"/>
    </source>
</evidence>
<keyword evidence="15" id="KW-1185">Reference proteome</keyword>
<dbReference type="GO" id="GO:0005886">
    <property type="term" value="C:plasma membrane"/>
    <property type="evidence" value="ECO:0007669"/>
    <property type="project" value="UniProtKB-SubCell"/>
</dbReference>
<evidence type="ECO:0000256" key="7">
    <source>
        <dbReference type="ARBA" id="ARBA00022801"/>
    </source>
</evidence>
<comment type="cofactor">
    <cofactor evidence="1">
        <name>Zn(2+)</name>
        <dbReference type="ChEBI" id="CHEBI:29105"/>
    </cofactor>
</comment>
<dbReference type="Pfam" id="PF11838">
    <property type="entry name" value="ERAP1_C"/>
    <property type="match status" value="1"/>
</dbReference>
<name>A0A9D4MRX4_DREPO</name>